<dbReference type="AlphaFoldDB" id="A0A8S0YMR1"/>
<protein>
    <submittedName>
        <fullName evidence="2">Uncharacterized protein</fullName>
    </submittedName>
</protein>
<dbReference type="EMBL" id="CADEBD010000041">
    <property type="protein sequence ID" value="CAB3220830.1"/>
    <property type="molecule type" value="Genomic_DNA"/>
</dbReference>
<proteinExistence type="predicted"/>
<dbReference type="Proteomes" id="UP000494256">
    <property type="component" value="Unassembled WGS sequence"/>
</dbReference>
<name>A0A8S0YMR1_ARCPL</name>
<evidence type="ECO:0000313" key="2">
    <source>
        <dbReference type="EMBL" id="CAB3220830.1"/>
    </source>
</evidence>
<sequence length="72" mass="8322">MLRWVESRESSSDRSRFSRTVWPPRTLPNARSQLKYLKCMRMRAGVLWSAVALALLAITSALRTTQVSHYLL</sequence>
<feature type="compositionally biased region" description="Basic and acidic residues" evidence="1">
    <location>
        <begin position="1"/>
        <end position="16"/>
    </location>
</feature>
<accession>A0A8S0YMR1</accession>
<gene>
    <name evidence="2" type="ORF">APLA_LOCUS504</name>
</gene>
<reference evidence="2 3" key="1">
    <citation type="submission" date="2020-04" db="EMBL/GenBank/DDBJ databases">
        <authorList>
            <person name="Wallbank WR R."/>
            <person name="Pardo Diaz C."/>
            <person name="Kozak K."/>
            <person name="Martin S."/>
            <person name="Jiggins C."/>
            <person name="Moest M."/>
            <person name="Warren A I."/>
            <person name="Byers J.R.P. K."/>
            <person name="Montejo-Kovacevich G."/>
            <person name="Yen C E."/>
        </authorList>
    </citation>
    <scope>NUCLEOTIDE SEQUENCE [LARGE SCALE GENOMIC DNA]</scope>
</reference>
<dbReference type="OrthoDB" id="2266637at2759"/>
<evidence type="ECO:0000313" key="3">
    <source>
        <dbReference type="Proteomes" id="UP000494256"/>
    </source>
</evidence>
<organism evidence="2 3">
    <name type="scientific">Arctia plantaginis</name>
    <name type="common">Wood tiger moth</name>
    <name type="synonym">Phalaena plantaginis</name>
    <dbReference type="NCBI Taxonomy" id="874455"/>
    <lineage>
        <taxon>Eukaryota</taxon>
        <taxon>Metazoa</taxon>
        <taxon>Ecdysozoa</taxon>
        <taxon>Arthropoda</taxon>
        <taxon>Hexapoda</taxon>
        <taxon>Insecta</taxon>
        <taxon>Pterygota</taxon>
        <taxon>Neoptera</taxon>
        <taxon>Endopterygota</taxon>
        <taxon>Lepidoptera</taxon>
        <taxon>Glossata</taxon>
        <taxon>Ditrysia</taxon>
        <taxon>Noctuoidea</taxon>
        <taxon>Erebidae</taxon>
        <taxon>Arctiinae</taxon>
        <taxon>Arctia</taxon>
    </lineage>
</organism>
<comment type="caution">
    <text evidence="2">The sequence shown here is derived from an EMBL/GenBank/DDBJ whole genome shotgun (WGS) entry which is preliminary data.</text>
</comment>
<evidence type="ECO:0000256" key="1">
    <source>
        <dbReference type="SAM" id="MobiDB-lite"/>
    </source>
</evidence>
<feature type="region of interest" description="Disordered" evidence="1">
    <location>
        <begin position="1"/>
        <end position="21"/>
    </location>
</feature>